<evidence type="ECO:0000259" key="1">
    <source>
        <dbReference type="Pfam" id="PF13021"/>
    </source>
</evidence>
<accession>A0ABU0ALX5</accession>
<proteinExistence type="predicted"/>
<dbReference type="Proteomes" id="UP001238088">
    <property type="component" value="Unassembled WGS sequence"/>
</dbReference>
<dbReference type="Pfam" id="PF13021">
    <property type="entry name" value="DUF3885"/>
    <property type="match status" value="1"/>
</dbReference>
<feature type="domain" description="DUF3885" evidence="1">
    <location>
        <begin position="5"/>
        <end position="206"/>
    </location>
</feature>
<name>A0ABU0ALX5_9BACI</name>
<comment type="caution">
    <text evidence="2">The sequence shown here is derived from an EMBL/GenBank/DDBJ whole genome shotgun (WGS) entry which is preliminary data.</text>
</comment>
<evidence type="ECO:0000313" key="3">
    <source>
        <dbReference type="Proteomes" id="UP001238088"/>
    </source>
</evidence>
<evidence type="ECO:0000313" key="2">
    <source>
        <dbReference type="EMBL" id="MDQ0271383.1"/>
    </source>
</evidence>
<protein>
    <recommendedName>
        <fullName evidence="1">DUF3885 domain-containing protein</fullName>
    </recommendedName>
</protein>
<dbReference type="RefSeq" id="WP_307476480.1">
    <property type="nucleotide sequence ID" value="NZ_JAUSUB010000014.1"/>
</dbReference>
<sequence>MISVEEFLEDNFSGIRLEGSLYGQAEIGIHFELAQDFYQLNDDGTLNKEMFKVVYSEVLAIFHALFSEEDKILLVAQVYKKEGGKHKRLKVFNRRLKNWKLKYRIEASTLPDLTEEGETIQRFSLTCKKQDLRYIQIIQAACHEDFHKLTPAFGREYRYPDVFFMNVSKKLIFFIYDDRGCEVVAADGGTLLPVYENFKKLVGEYDRERIKRVLLKSRFDH</sequence>
<dbReference type="InterPro" id="IPR024976">
    <property type="entry name" value="DUF3885"/>
</dbReference>
<gene>
    <name evidence="2" type="ORF">J2S17_003271</name>
</gene>
<keyword evidence="3" id="KW-1185">Reference proteome</keyword>
<reference evidence="2 3" key="1">
    <citation type="submission" date="2023-07" db="EMBL/GenBank/DDBJ databases">
        <title>Genomic Encyclopedia of Type Strains, Phase IV (KMG-IV): sequencing the most valuable type-strain genomes for metagenomic binning, comparative biology and taxonomic classification.</title>
        <authorList>
            <person name="Goeker M."/>
        </authorList>
    </citation>
    <scope>NUCLEOTIDE SEQUENCE [LARGE SCALE GENOMIC DNA]</scope>
    <source>
        <strain evidence="2 3">DSM 23494</strain>
    </source>
</reference>
<dbReference type="EMBL" id="JAUSUB010000014">
    <property type="protein sequence ID" value="MDQ0271383.1"/>
    <property type="molecule type" value="Genomic_DNA"/>
</dbReference>
<organism evidence="2 3">
    <name type="scientific">Cytobacillus purgationiresistens</name>
    <dbReference type="NCBI Taxonomy" id="863449"/>
    <lineage>
        <taxon>Bacteria</taxon>
        <taxon>Bacillati</taxon>
        <taxon>Bacillota</taxon>
        <taxon>Bacilli</taxon>
        <taxon>Bacillales</taxon>
        <taxon>Bacillaceae</taxon>
        <taxon>Cytobacillus</taxon>
    </lineage>
</organism>